<organism evidence="2 3">
    <name type="scientific">Brevundimonas alba</name>
    <dbReference type="NCBI Taxonomy" id="74314"/>
    <lineage>
        <taxon>Bacteria</taxon>
        <taxon>Pseudomonadati</taxon>
        <taxon>Pseudomonadota</taxon>
        <taxon>Alphaproteobacteria</taxon>
        <taxon>Caulobacterales</taxon>
        <taxon>Caulobacteraceae</taxon>
        <taxon>Brevundimonas</taxon>
    </lineage>
</organism>
<protein>
    <submittedName>
        <fullName evidence="2">Uncharacterized protein</fullName>
    </submittedName>
</protein>
<evidence type="ECO:0000313" key="2">
    <source>
        <dbReference type="EMBL" id="NJC42670.1"/>
    </source>
</evidence>
<sequence length="81" mass="8274">MTQSHSPLDAFDEAPRVTACDGEVVISGSLVNAAYTLSAGRALLASLSEALEEAERQLAPANGAGNGLGKEKRPALRPGVV</sequence>
<proteinExistence type="predicted"/>
<keyword evidence="3" id="KW-1185">Reference proteome</keyword>
<dbReference type="Proteomes" id="UP000587415">
    <property type="component" value="Unassembled WGS sequence"/>
</dbReference>
<comment type="caution">
    <text evidence="2">The sequence shown here is derived from an EMBL/GenBank/DDBJ whole genome shotgun (WGS) entry which is preliminary data.</text>
</comment>
<evidence type="ECO:0000256" key="1">
    <source>
        <dbReference type="SAM" id="MobiDB-lite"/>
    </source>
</evidence>
<dbReference type="EMBL" id="JAATJM010000002">
    <property type="protein sequence ID" value="NJC42670.1"/>
    <property type="molecule type" value="Genomic_DNA"/>
</dbReference>
<reference evidence="2 3" key="1">
    <citation type="submission" date="2020-03" db="EMBL/GenBank/DDBJ databases">
        <title>Genomic Encyclopedia of Type Strains, Phase IV (KMG-IV): sequencing the most valuable type-strain genomes for metagenomic binning, comparative biology and taxonomic classification.</title>
        <authorList>
            <person name="Goeker M."/>
        </authorList>
    </citation>
    <scope>NUCLEOTIDE SEQUENCE [LARGE SCALE GENOMIC DNA]</scope>
    <source>
        <strain evidence="2 3">DSM 4736</strain>
    </source>
</reference>
<dbReference type="AlphaFoldDB" id="A0A7X5YQ57"/>
<name>A0A7X5YQ57_9CAUL</name>
<feature type="region of interest" description="Disordered" evidence="1">
    <location>
        <begin position="58"/>
        <end position="81"/>
    </location>
</feature>
<accession>A0A7X5YQ57</accession>
<gene>
    <name evidence="2" type="ORF">GGQ87_002965</name>
</gene>
<dbReference type="RefSeq" id="WP_168049033.1">
    <property type="nucleotide sequence ID" value="NZ_JAATJM010000002.1"/>
</dbReference>
<evidence type="ECO:0000313" key="3">
    <source>
        <dbReference type="Proteomes" id="UP000587415"/>
    </source>
</evidence>